<dbReference type="EMBL" id="BMOK01000004">
    <property type="protein sequence ID" value="GGL50138.1"/>
    <property type="molecule type" value="Genomic_DNA"/>
</dbReference>
<dbReference type="AlphaFoldDB" id="A0A917W1J5"/>
<dbReference type="Proteomes" id="UP000654670">
    <property type="component" value="Unassembled WGS sequence"/>
</dbReference>
<sequence>MILVRCIKNVYGETADIALDLLEDRLLFKLNNFYMAEQDEEGHLVTQDEEGEPHIIADGREVLNSDSWFREHFILI</sequence>
<evidence type="ECO:0000313" key="2">
    <source>
        <dbReference type="Proteomes" id="UP000654670"/>
    </source>
</evidence>
<organism evidence="1 2">
    <name type="scientific">Sporolactobacillus putidus</name>
    <dbReference type="NCBI Taxonomy" id="492735"/>
    <lineage>
        <taxon>Bacteria</taxon>
        <taxon>Bacillati</taxon>
        <taxon>Bacillota</taxon>
        <taxon>Bacilli</taxon>
        <taxon>Bacillales</taxon>
        <taxon>Sporolactobacillaceae</taxon>
        <taxon>Sporolactobacillus</taxon>
    </lineage>
</organism>
<reference evidence="1" key="2">
    <citation type="submission" date="2020-09" db="EMBL/GenBank/DDBJ databases">
        <authorList>
            <person name="Sun Q."/>
            <person name="Ohkuma M."/>
        </authorList>
    </citation>
    <scope>NUCLEOTIDE SEQUENCE</scope>
    <source>
        <strain evidence="1">JCM 15325</strain>
    </source>
</reference>
<keyword evidence="2" id="KW-1185">Reference proteome</keyword>
<evidence type="ECO:0000313" key="1">
    <source>
        <dbReference type="EMBL" id="GGL50138.1"/>
    </source>
</evidence>
<reference evidence="1" key="1">
    <citation type="journal article" date="2014" name="Int. J. Syst. Evol. Microbiol.">
        <title>Complete genome sequence of Corynebacterium casei LMG S-19264T (=DSM 44701T), isolated from a smear-ripened cheese.</title>
        <authorList>
            <consortium name="US DOE Joint Genome Institute (JGI-PGF)"/>
            <person name="Walter F."/>
            <person name="Albersmeier A."/>
            <person name="Kalinowski J."/>
            <person name="Ruckert C."/>
        </authorList>
    </citation>
    <scope>NUCLEOTIDE SEQUENCE</scope>
    <source>
        <strain evidence="1">JCM 15325</strain>
    </source>
</reference>
<accession>A0A917W1J5</accession>
<name>A0A917W1J5_9BACL</name>
<protein>
    <submittedName>
        <fullName evidence="1">Uncharacterized protein</fullName>
    </submittedName>
</protein>
<comment type="caution">
    <text evidence="1">The sequence shown here is derived from an EMBL/GenBank/DDBJ whole genome shotgun (WGS) entry which is preliminary data.</text>
</comment>
<proteinExistence type="predicted"/>
<gene>
    <name evidence="1" type="ORF">GCM10007968_12930</name>
</gene>
<dbReference type="RefSeq" id="WP_188802267.1">
    <property type="nucleotide sequence ID" value="NZ_BMOK01000004.1"/>
</dbReference>